<dbReference type="GO" id="GO:0005737">
    <property type="term" value="C:cytoplasm"/>
    <property type="evidence" value="ECO:0007669"/>
    <property type="project" value="UniProtKB-SubCell"/>
</dbReference>
<feature type="binding site" evidence="9">
    <location>
        <position position="21"/>
    </location>
    <ligand>
        <name>ATP</name>
        <dbReference type="ChEBI" id="CHEBI:30616"/>
    </ligand>
</feature>
<dbReference type="InterPro" id="IPR027417">
    <property type="entry name" value="P-loop_NTPase"/>
</dbReference>
<name>A0A2H0KG68_9BACT</name>
<comment type="caution">
    <text evidence="11">The sequence shown here is derived from an EMBL/GenBank/DDBJ whole genome shotgun (WGS) entry which is preliminary data.</text>
</comment>
<keyword evidence="1 9" id="KW-0963">Cytoplasm</keyword>
<evidence type="ECO:0000313" key="11">
    <source>
        <dbReference type="EMBL" id="PIQ70225.1"/>
    </source>
</evidence>
<dbReference type="PANTHER" id="PTHR42848:SF1">
    <property type="entry name" value="HOLLIDAY JUNCTION BRANCH MIGRATION COMPLEX SUBUNIT RUVB"/>
    <property type="match status" value="1"/>
</dbReference>
<feature type="binding site" evidence="9">
    <location>
        <position position="310"/>
    </location>
    <ligand>
        <name>DNA</name>
        <dbReference type="ChEBI" id="CHEBI:16991"/>
    </ligand>
</feature>
<dbReference type="InterPro" id="IPR008823">
    <property type="entry name" value="RuvB_wg_C"/>
</dbReference>
<comment type="caution">
    <text evidence="9">Lacks conserved residue(s) required for the propagation of feature annotation.</text>
</comment>
<evidence type="ECO:0000256" key="8">
    <source>
        <dbReference type="ARBA" id="ARBA00023204"/>
    </source>
</evidence>
<dbReference type="NCBIfam" id="TIGR00635">
    <property type="entry name" value="ruvB"/>
    <property type="match status" value="1"/>
</dbReference>
<feature type="binding site" evidence="9">
    <location>
        <position position="66"/>
    </location>
    <ligand>
        <name>ATP</name>
        <dbReference type="ChEBI" id="CHEBI:30616"/>
    </ligand>
</feature>
<dbReference type="EC" id="3.6.4.-" evidence="9"/>
<dbReference type="InterPro" id="IPR041445">
    <property type="entry name" value="AAA_lid_4"/>
</dbReference>
<feature type="binding site" evidence="9">
    <location>
        <position position="315"/>
    </location>
    <ligand>
        <name>DNA</name>
        <dbReference type="ChEBI" id="CHEBI:16991"/>
    </ligand>
</feature>
<keyword evidence="3 9" id="KW-0227">DNA damage</keyword>
<keyword evidence="8 9" id="KW-0234">DNA repair</keyword>
<dbReference type="InterPro" id="IPR036388">
    <property type="entry name" value="WH-like_DNA-bd_sf"/>
</dbReference>
<dbReference type="GO" id="GO:0016887">
    <property type="term" value="F:ATP hydrolysis activity"/>
    <property type="evidence" value="ECO:0007669"/>
    <property type="project" value="RHEA"/>
</dbReference>
<dbReference type="InterPro" id="IPR004605">
    <property type="entry name" value="DNA_helicase_Holl-junc_RuvB"/>
</dbReference>
<feature type="binding site" evidence="9">
    <location>
        <position position="218"/>
    </location>
    <ligand>
        <name>ATP</name>
        <dbReference type="ChEBI" id="CHEBI:30616"/>
    </ligand>
</feature>
<gene>
    <name evidence="9" type="primary">ruvB</name>
    <name evidence="11" type="ORF">COV89_01660</name>
</gene>
<dbReference type="GO" id="GO:0009378">
    <property type="term" value="F:four-way junction helicase activity"/>
    <property type="evidence" value="ECO:0007669"/>
    <property type="project" value="InterPro"/>
</dbReference>
<dbReference type="InterPro" id="IPR008824">
    <property type="entry name" value="RuvB-like_N"/>
</dbReference>
<comment type="function">
    <text evidence="9">The RuvA-RuvB-RuvC complex processes Holliday junction (HJ) DNA during genetic recombination and DNA repair, while the RuvA-RuvB complex plays an important role in the rescue of blocked DNA replication forks via replication fork reversal (RFR). RuvA specifically binds to HJ cruciform DNA, conferring on it an open structure. The RuvB hexamer acts as an ATP-dependent pump, pulling dsDNA into and through the RuvAB complex. RuvB forms 2 homohexamers on either side of HJ DNA bound by 1 or 2 RuvA tetramers; 4 subunits per hexamer contact DNA at a time. Coordinated motions by a converter formed by DNA-disengaged RuvB subunits stimulates ATP hydrolysis and nucleotide exchange. Immobilization of the converter enables RuvB to convert the ATP-contained energy into a lever motion, pulling 2 nucleotides of DNA out of the RuvA tetramer per ATP hydrolyzed, thus driving DNA branch migration. The RuvB motors rotate together with the DNA substrate, which together with the progressing nucleotide cycle form the mechanistic basis for DNA recombination by continuous HJ branch migration. Branch migration allows RuvC to scan DNA until it finds its consensus sequence, where it cleaves and resolves cruciform DNA.</text>
</comment>
<dbReference type="GO" id="GO:0006310">
    <property type="term" value="P:DNA recombination"/>
    <property type="evidence" value="ECO:0007669"/>
    <property type="project" value="UniProtKB-UniRule"/>
</dbReference>
<dbReference type="SUPFAM" id="SSF52540">
    <property type="entry name" value="P-loop containing nucleoside triphosphate hydrolases"/>
    <property type="match status" value="1"/>
</dbReference>
<sequence length="340" mass="37973">MKDAVDPNDQPGEEKIEQNLRPQKLTEFIGQPELKKQLRIFIAAAKKRHQSMEHLLFYGPPGLGKTTLACLLAKEMGVNIRITSGPALERAGDLASILTSLEESDIFFIDEVHRLNKVVEETLYPAMEDFRLDMVLGKGPAARTLRLELNHFTIVAATTRIGLLSAPMRDRFGFVQRINFYNNDDLEKIILRSAEILGIEIDKEALSEIAKRSRGTPRVANRILRRVRDFAEVEAGGKITLPVAKEALKLLEVDDFGLTDADRLILRCIAEKHGGGPIGIETLAASVSEDIGTIEEVYEPYLMQIGFLKRTPRGRMLTGTAFEALGLVVPNKIKQEQFEI</sequence>
<dbReference type="InterPro" id="IPR003593">
    <property type="entry name" value="AAA+_ATPase"/>
</dbReference>
<dbReference type="Gene3D" id="1.10.10.10">
    <property type="entry name" value="Winged helix-like DNA-binding domain superfamily/Winged helix DNA-binding domain"/>
    <property type="match status" value="1"/>
</dbReference>
<dbReference type="AlphaFoldDB" id="A0A2H0KG68"/>
<dbReference type="PANTHER" id="PTHR42848">
    <property type="match status" value="1"/>
</dbReference>
<keyword evidence="11" id="KW-0347">Helicase</keyword>
<dbReference type="Pfam" id="PF05496">
    <property type="entry name" value="RuvB_N"/>
    <property type="match status" value="1"/>
</dbReference>
<dbReference type="Pfam" id="PF17864">
    <property type="entry name" value="AAA_lid_4"/>
    <property type="match status" value="1"/>
</dbReference>
<evidence type="ECO:0000256" key="5">
    <source>
        <dbReference type="ARBA" id="ARBA00022840"/>
    </source>
</evidence>
<keyword evidence="2 9" id="KW-0547">Nucleotide-binding</keyword>
<dbReference type="NCBIfam" id="NF000868">
    <property type="entry name" value="PRK00080.1"/>
    <property type="match status" value="1"/>
</dbReference>
<evidence type="ECO:0000259" key="10">
    <source>
        <dbReference type="SMART" id="SM00382"/>
    </source>
</evidence>
<dbReference type="InterPro" id="IPR036390">
    <property type="entry name" value="WH_DNA-bd_sf"/>
</dbReference>
<dbReference type="GO" id="GO:0005524">
    <property type="term" value="F:ATP binding"/>
    <property type="evidence" value="ECO:0007669"/>
    <property type="project" value="UniProtKB-UniRule"/>
</dbReference>
<feature type="binding site" evidence="9">
    <location>
        <position position="20"/>
    </location>
    <ligand>
        <name>ATP</name>
        <dbReference type="ChEBI" id="CHEBI:30616"/>
    </ligand>
</feature>
<evidence type="ECO:0000256" key="4">
    <source>
        <dbReference type="ARBA" id="ARBA00022801"/>
    </source>
</evidence>
<organism evidence="11 12">
    <name type="scientific">Candidatus Shapirobacteria bacterium CG11_big_fil_rev_8_21_14_0_20_40_12</name>
    <dbReference type="NCBI Taxonomy" id="1974889"/>
    <lineage>
        <taxon>Bacteria</taxon>
        <taxon>Candidatus Shapironibacteriota</taxon>
    </lineage>
</organism>
<dbReference type="GO" id="GO:0000400">
    <property type="term" value="F:four-way junction DNA binding"/>
    <property type="evidence" value="ECO:0007669"/>
    <property type="project" value="UniProtKB-UniRule"/>
</dbReference>
<reference evidence="11 12" key="1">
    <citation type="submission" date="2017-09" db="EMBL/GenBank/DDBJ databases">
        <title>Depth-based differentiation of microbial function through sediment-hosted aquifers and enrichment of novel symbionts in the deep terrestrial subsurface.</title>
        <authorList>
            <person name="Probst A.J."/>
            <person name="Ladd B."/>
            <person name="Jarett J.K."/>
            <person name="Geller-Mcgrath D.E."/>
            <person name="Sieber C.M."/>
            <person name="Emerson J.B."/>
            <person name="Anantharaman K."/>
            <person name="Thomas B.C."/>
            <person name="Malmstrom R."/>
            <person name="Stieglmeier M."/>
            <person name="Klingl A."/>
            <person name="Woyke T."/>
            <person name="Ryan C.M."/>
            <person name="Banfield J.F."/>
        </authorList>
    </citation>
    <scope>NUCLEOTIDE SEQUENCE [LARGE SCALE GENOMIC DNA]</scope>
    <source>
        <strain evidence="11">CG11_big_fil_rev_8_21_14_0_20_40_12</strain>
    </source>
</reference>
<comment type="subcellular location">
    <subcellularLocation>
        <location evidence="9">Cytoplasm</location>
    </subcellularLocation>
</comment>
<feature type="binding site" evidence="9">
    <location>
        <position position="65"/>
    </location>
    <ligand>
        <name>ATP</name>
        <dbReference type="ChEBI" id="CHEBI:30616"/>
    </ligand>
</feature>
<dbReference type="Gene3D" id="3.40.50.300">
    <property type="entry name" value="P-loop containing nucleotide triphosphate hydrolases"/>
    <property type="match status" value="1"/>
</dbReference>
<feature type="binding site" evidence="9">
    <location>
        <position position="171"/>
    </location>
    <ligand>
        <name>ATP</name>
        <dbReference type="ChEBI" id="CHEBI:30616"/>
    </ligand>
</feature>
<evidence type="ECO:0000256" key="9">
    <source>
        <dbReference type="HAMAP-Rule" id="MF_00016"/>
    </source>
</evidence>
<dbReference type="HAMAP" id="MF_00016">
    <property type="entry name" value="DNA_HJ_migration_RuvB"/>
    <property type="match status" value="1"/>
</dbReference>
<comment type="catalytic activity">
    <reaction evidence="9">
        <text>ATP + H2O = ADP + phosphate + H(+)</text>
        <dbReference type="Rhea" id="RHEA:13065"/>
        <dbReference type="ChEBI" id="CHEBI:15377"/>
        <dbReference type="ChEBI" id="CHEBI:15378"/>
        <dbReference type="ChEBI" id="CHEBI:30616"/>
        <dbReference type="ChEBI" id="CHEBI:43474"/>
        <dbReference type="ChEBI" id="CHEBI:456216"/>
    </reaction>
</comment>
<evidence type="ECO:0000256" key="3">
    <source>
        <dbReference type="ARBA" id="ARBA00022763"/>
    </source>
</evidence>
<evidence type="ECO:0000256" key="6">
    <source>
        <dbReference type="ARBA" id="ARBA00023125"/>
    </source>
</evidence>
<keyword evidence="6 9" id="KW-0238">DNA-binding</keyword>
<evidence type="ECO:0000256" key="2">
    <source>
        <dbReference type="ARBA" id="ARBA00022741"/>
    </source>
</evidence>
<keyword evidence="5 9" id="KW-0067">ATP-binding</keyword>
<evidence type="ECO:0000256" key="7">
    <source>
        <dbReference type="ARBA" id="ARBA00023172"/>
    </source>
</evidence>
<dbReference type="SUPFAM" id="SSF46785">
    <property type="entry name" value="Winged helix' DNA-binding domain"/>
    <property type="match status" value="1"/>
</dbReference>
<dbReference type="CDD" id="cd00009">
    <property type="entry name" value="AAA"/>
    <property type="match status" value="1"/>
</dbReference>
<feature type="domain" description="AAA+ ATPase" evidence="10">
    <location>
        <begin position="51"/>
        <end position="182"/>
    </location>
</feature>
<proteinExistence type="inferred from homology"/>
<dbReference type="Proteomes" id="UP000231371">
    <property type="component" value="Unassembled WGS sequence"/>
</dbReference>
<feature type="region of interest" description="Small ATPAse domain (RuvB-S)" evidence="9">
    <location>
        <begin position="182"/>
        <end position="252"/>
    </location>
</feature>
<feature type="binding site" evidence="9">
    <location>
        <begin position="128"/>
        <end position="130"/>
    </location>
    <ligand>
        <name>ATP</name>
        <dbReference type="ChEBI" id="CHEBI:30616"/>
    </ligand>
</feature>
<protein>
    <recommendedName>
        <fullName evidence="9">Holliday junction branch migration complex subunit RuvB</fullName>
        <ecNumber evidence="9">3.6.4.-</ecNumber>
    </recommendedName>
</protein>
<feature type="region of interest" description="Head domain (RuvB-H)" evidence="9">
    <location>
        <begin position="255"/>
        <end position="340"/>
    </location>
</feature>
<dbReference type="Pfam" id="PF05491">
    <property type="entry name" value="WHD_RuvB"/>
    <property type="match status" value="1"/>
</dbReference>
<feature type="binding site" evidence="9">
    <location>
        <position position="62"/>
    </location>
    <ligand>
        <name>ATP</name>
        <dbReference type="ChEBI" id="CHEBI:30616"/>
    </ligand>
</feature>
<dbReference type="Gene3D" id="1.10.8.60">
    <property type="match status" value="1"/>
</dbReference>
<evidence type="ECO:0000313" key="12">
    <source>
        <dbReference type="Proteomes" id="UP000231371"/>
    </source>
</evidence>
<dbReference type="EMBL" id="PCVI01000026">
    <property type="protein sequence ID" value="PIQ70225.1"/>
    <property type="molecule type" value="Genomic_DNA"/>
</dbReference>
<feature type="binding site" evidence="9">
    <location>
        <position position="66"/>
    </location>
    <ligand>
        <name>Mg(2+)</name>
        <dbReference type="ChEBI" id="CHEBI:18420"/>
    </ligand>
</feature>
<comment type="domain">
    <text evidence="9">Has 3 domains, the large (RuvB-L) and small ATPase (RuvB-S) domains and the C-terminal head (RuvB-H) domain. The head domain binds DNA, while the ATPase domains jointly bind ATP, ADP or are empty depending on the state of the subunit in the translocation cycle. During a single DNA translocation step the structure of each domain remains the same, but their relative positions change.</text>
</comment>
<keyword evidence="4 9" id="KW-0378">Hydrolase</keyword>
<keyword evidence="7 9" id="KW-0233">DNA recombination</keyword>
<comment type="subunit">
    <text evidence="9">Homohexamer. Forms an RuvA(8)-RuvB(12)-Holliday junction (HJ) complex. HJ DNA is sandwiched between 2 RuvA tetramers; dsDNA enters through RuvA and exits via RuvB. An RuvB hexamer assembles on each DNA strand where it exits the tetramer. Each RuvB hexamer is contacted by two RuvA subunits (via domain III) on 2 adjacent RuvB subunits; this complex drives branch migration. In the full resolvosome a probable DNA-RuvA(4)-RuvB(12)-RuvC(2) complex forms which resolves the HJ.</text>
</comment>
<evidence type="ECO:0000256" key="1">
    <source>
        <dbReference type="ARBA" id="ARBA00022490"/>
    </source>
</evidence>
<feature type="binding site" evidence="9">
    <location>
        <position position="67"/>
    </location>
    <ligand>
        <name>ATP</name>
        <dbReference type="ChEBI" id="CHEBI:30616"/>
    </ligand>
</feature>
<comment type="similarity">
    <text evidence="9">Belongs to the RuvB family.</text>
</comment>
<dbReference type="GO" id="GO:0006281">
    <property type="term" value="P:DNA repair"/>
    <property type="evidence" value="ECO:0007669"/>
    <property type="project" value="UniProtKB-UniRule"/>
</dbReference>
<dbReference type="GO" id="GO:0048476">
    <property type="term" value="C:Holliday junction resolvase complex"/>
    <property type="evidence" value="ECO:0007669"/>
    <property type="project" value="UniProtKB-UniRule"/>
</dbReference>
<dbReference type="SMART" id="SM00382">
    <property type="entry name" value="AAA"/>
    <property type="match status" value="1"/>
</dbReference>
<accession>A0A2H0KG68</accession>
<feature type="binding site" evidence="9">
    <location>
        <position position="181"/>
    </location>
    <ligand>
        <name>ATP</name>
        <dbReference type="ChEBI" id="CHEBI:30616"/>
    </ligand>
</feature>